<protein>
    <submittedName>
        <fullName evidence="1">Uncharacterized protein</fullName>
    </submittedName>
</protein>
<name>A0A5N5SXG0_9CRUS</name>
<evidence type="ECO:0000313" key="2">
    <source>
        <dbReference type="Proteomes" id="UP000326759"/>
    </source>
</evidence>
<proteinExistence type="predicted"/>
<keyword evidence="2" id="KW-1185">Reference proteome</keyword>
<comment type="caution">
    <text evidence="1">The sequence shown here is derived from an EMBL/GenBank/DDBJ whole genome shotgun (WGS) entry which is preliminary data.</text>
</comment>
<dbReference type="AlphaFoldDB" id="A0A5N5SXG0"/>
<evidence type="ECO:0000313" key="1">
    <source>
        <dbReference type="EMBL" id="KAB7498687.1"/>
    </source>
</evidence>
<sequence>MSKNSPKFIRKPPSGYSNPLFTDIFQYGNKDEEKGKMVSKYIEESSSNSTYSSINSIYPKVSYKERGDEKFEVIEDDCIPRYTNSPCRLPPLENLSLADRNGPIKATKRVSCPKQRSFSIPKAQSTTLGSKFYEQDSEKNVPSSSLSWSSSYVKPFSKKSTSTCFPSPLKFSSRGLSTQNSNFTPLMYRRAISLRGHSVMKTEEGQRGSKATCNGTLRTILRRSCSEKINTTWKLLTIS</sequence>
<organism evidence="1 2">
    <name type="scientific">Armadillidium nasatum</name>
    <dbReference type="NCBI Taxonomy" id="96803"/>
    <lineage>
        <taxon>Eukaryota</taxon>
        <taxon>Metazoa</taxon>
        <taxon>Ecdysozoa</taxon>
        <taxon>Arthropoda</taxon>
        <taxon>Crustacea</taxon>
        <taxon>Multicrustacea</taxon>
        <taxon>Malacostraca</taxon>
        <taxon>Eumalacostraca</taxon>
        <taxon>Peracarida</taxon>
        <taxon>Isopoda</taxon>
        <taxon>Oniscidea</taxon>
        <taxon>Crinocheta</taxon>
        <taxon>Armadillidiidae</taxon>
        <taxon>Armadillidium</taxon>
    </lineage>
</organism>
<dbReference type="Proteomes" id="UP000326759">
    <property type="component" value="Unassembled WGS sequence"/>
</dbReference>
<dbReference type="EMBL" id="SEYY01019087">
    <property type="protein sequence ID" value="KAB7498687.1"/>
    <property type="molecule type" value="Genomic_DNA"/>
</dbReference>
<accession>A0A5N5SXG0</accession>
<reference evidence="1 2" key="1">
    <citation type="journal article" date="2019" name="PLoS Biol.">
        <title>Sex chromosomes control vertical transmission of feminizing Wolbachia symbionts in an isopod.</title>
        <authorList>
            <person name="Becking T."/>
            <person name="Chebbi M.A."/>
            <person name="Giraud I."/>
            <person name="Moumen B."/>
            <person name="Laverre T."/>
            <person name="Caubet Y."/>
            <person name="Peccoud J."/>
            <person name="Gilbert C."/>
            <person name="Cordaux R."/>
        </authorList>
    </citation>
    <scope>NUCLEOTIDE SEQUENCE [LARGE SCALE GENOMIC DNA]</scope>
    <source>
        <strain evidence="1">ANa2</strain>
        <tissue evidence="1">Whole body excluding digestive tract and cuticle</tissue>
    </source>
</reference>
<gene>
    <name evidence="1" type="ORF">Anas_09639</name>
</gene>